<name>A0A9P3LH19_9APHY</name>
<dbReference type="InterPro" id="IPR011008">
    <property type="entry name" value="Dimeric_a/b-barrel"/>
</dbReference>
<organism evidence="1 2">
    <name type="scientific">Phanerochaete sordida</name>
    <dbReference type="NCBI Taxonomy" id="48140"/>
    <lineage>
        <taxon>Eukaryota</taxon>
        <taxon>Fungi</taxon>
        <taxon>Dikarya</taxon>
        <taxon>Basidiomycota</taxon>
        <taxon>Agaricomycotina</taxon>
        <taxon>Agaricomycetes</taxon>
        <taxon>Polyporales</taxon>
        <taxon>Phanerochaetaceae</taxon>
        <taxon>Phanerochaete</taxon>
    </lineage>
</organism>
<comment type="caution">
    <text evidence="1">The sequence shown here is derived from an EMBL/GenBank/DDBJ whole genome shotgun (WGS) entry which is preliminary data.</text>
</comment>
<gene>
    <name evidence="1" type="ORF">PsYK624_098170</name>
</gene>
<keyword evidence="2" id="KW-1185">Reference proteome</keyword>
<proteinExistence type="predicted"/>
<protein>
    <recommendedName>
        <fullName evidence="3">ABM domain-containing protein</fullName>
    </recommendedName>
</protein>
<dbReference type="Proteomes" id="UP000703269">
    <property type="component" value="Unassembled WGS sequence"/>
</dbReference>
<dbReference type="SUPFAM" id="SSF54909">
    <property type="entry name" value="Dimeric alpha+beta barrel"/>
    <property type="match status" value="1"/>
</dbReference>
<dbReference type="AlphaFoldDB" id="A0A9P3LH19"/>
<evidence type="ECO:0000313" key="1">
    <source>
        <dbReference type="EMBL" id="GJE93657.1"/>
    </source>
</evidence>
<dbReference type="EMBL" id="BPQB01000034">
    <property type="protein sequence ID" value="GJE93657.1"/>
    <property type="molecule type" value="Genomic_DNA"/>
</dbReference>
<dbReference type="Gene3D" id="3.30.70.100">
    <property type="match status" value="1"/>
</dbReference>
<reference evidence="1 2" key="1">
    <citation type="submission" date="2021-08" db="EMBL/GenBank/DDBJ databases">
        <title>Draft Genome Sequence of Phanerochaete sordida strain YK-624.</title>
        <authorList>
            <person name="Mori T."/>
            <person name="Dohra H."/>
            <person name="Suzuki T."/>
            <person name="Kawagishi H."/>
            <person name="Hirai H."/>
        </authorList>
    </citation>
    <scope>NUCLEOTIDE SEQUENCE [LARGE SCALE GENOMIC DNA]</scope>
    <source>
        <strain evidence="1 2">YK-624</strain>
    </source>
</reference>
<accession>A0A9P3LH19</accession>
<sequence length="207" mass="23181">MVSSTSTTVLEILSFPASDLFKNHISIVDDALQVISTAAGSRQAYRGREVEDNDIGYVLQVWDSLEHHRTFARSAGFTTMRKEFEKCIDHDKPQQSAVVHVPFDPNSTAIQQPALVFIYGRVKSRGTKAKLEMKIAEVSRNLEGLAFGGPTLEDPDVYYLILGARTIEMQDAQGTGMKLLEELGEYIHAERRHAWMKPFAGLDHTKD</sequence>
<evidence type="ECO:0000313" key="2">
    <source>
        <dbReference type="Proteomes" id="UP000703269"/>
    </source>
</evidence>
<dbReference type="OrthoDB" id="3830579at2759"/>
<evidence type="ECO:0008006" key="3">
    <source>
        <dbReference type="Google" id="ProtNLM"/>
    </source>
</evidence>